<name>A0ABS6UHY0_9PSEU</name>
<dbReference type="Proteomes" id="UP000694300">
    <property type="component" value="Unassembled WGS sequence"/>
</dbReference>
<dbReference type="InterPro" id="IPR050099">
    <property type="entry name" value="SIS_GmhA/DiaA_subfam"/>
</dbReference>
<sequence>MTGVLDTGTVTGTAGAEGRALAERELQDHVRRLDEALPVLRAAVPRLARWGEVLAERLGGGARLLVGGNGGSAAEAQHLTAELVGRFDRERSPVSALALHAETSTLTAVGNDYGYTEVYARQVRAHAREGDVVLLLSTSGASENLLAAARAGHDRGADVWALTGPRPNPLARLSHDAVCLAGDTATVQEGHLVALHMVCRAFEAAFARR</sequence>
<dbReference type="PANTHER" id="PTHR30390">
    <property type="entry name" value="SEDOHEPTULOSE 7-PHOSPHATE ISOMERASE / DNAA INITIATOR-ASSOCIATING FACTOR FOR REPLICATION INITIATION"/>
    <property type="match status" value="1"/>
</dbReference>
<dbReference type="PROSITE" id="PS51464">
    <property type="entry name" value="SIS"/>
    <property type="match status" value="1"/>
</dbReference>
<accession>A0ABS6UHY0</accession>
<comment type="caution">
    <text evidence="2">The sequence shown here is derived from an EMBL/GenBank/DDBJ whole genome shotgun (WGS) entry which is preliminary data.</text>
</comment>
<evidence type="ECO:0000259" key="1">
    <source>
        <dbReference type="PROSITE" id="PS51464"/>
    </source>
</evidence>
<dbReference type="EMBL" id="JADQDF010000001">
    <property type="protein sequence ID" value="MBW0131845.1"/>
    <property type="molecule type" value="Genomic_DNA"/>
</dbReference>
<dbReference type="InterPro" id="IPR001347">
    <property type="entry name" value="SIS_dom"/>
</dbReference>
<protein>
    <submittedName>
        <fullName evidence="2">SIS domain-containing protein</fullName>
    </submittedName>
</protein>
<evidence type="ECO:0000313" key="2">
    <source>
        <dbReference type="EMBL" id="MBW0131845.1"/>
    </source>
</evidence>
<dbReference type="PANTHER" id="PTHR30390:SF6">
    <property type="entry name" value="DNAA INITIATOR-ASSOCIATING PROTEIN DIAA"/>
    <property type="match status" value="1"/>
</dbReference>
<feature type="domain" description="SIS" evidence="1">
    <location>
        <begin position="54"/>
        <end position="209"/>
    </location>
</feature>
<dbReference type="Pfam" id="PF13580">
    <property type="entry name" value="SIS_2"/>
    <property type="match status" value="1"/>
</dbReference>
<gene>
    <name evidence="2" type="ORF">I4I82_29835</name>
</gene>
<evidence type="ECO:0000313" key="3">
    <source>
        <dbReference type="Proteomes" id="UP000694300"/>
    </source>
</evidence>
<proteinExistence type="predicted"/>
<dbReference type="InterPro" id="IPR035461">
    <property type="entry name" value="GmhA/DiaA"/>
</dbReference>
<keyword evidence="3" id="KW-1185">Reference proteome</keyword>
<reference evidence="2 3" key="1">
    <citation type="submission" date="2020-11" db="EMBL/GenBank/DDBJ databases">
        <title>Pseudonocardia abyssalis sp. nov. and Pseudonocardia oceani sp. nov., description and phylogenomic analysis of two novel actinomycetes isolated from the deep Southern Ocean.</title>
        <authorList>
            <person name="Parra J."/>
        </authorList>
    </citation>
    <scope>NUCLEOTIDE SEQUENCE [LARGE SCALE GENOMIC DNA]</scope>
    <source>
        <strain evidence="3">KRD185</strain>
    </source>
</reference>
<organism evidence="2 3">
    <name type="scientific">Pseudonocardia oceani</name>
    <dbReference type="NCBI Taxonomy" id="2792013"/>
    <lineage>
        <taxon>Bacteria</taxon>
        <taxon>Bacillati</taxon>
        <taxon>Actinomycetota</taxon>
        <taxon>Actinomycetes</taxon>
        <taxon>Pseudonocardiales</taxon>
        <taxon>Pseudonocardiaceae</taxon>
        <taxon>Pseudonocardia</taxon>
    </lineage>
</organism>
<dbReference type="CDD" id="cd05006">
    <property type="entry name" value="SIS_GmhA"/>
    <property type="match status" value="1"/>
</dbReference>